<organism evidence="5 6">
    <name type="scientific">Rhodococcus artemisiae</name>
    <dbReference type="NCBI Taxonomy" id="714159"/>
    <lineage>
        <taxon>Bacteria</taxon>
        <taxon>Bacillati</taxon>
        <taxon>Actinomycetota</taxon>
        <taxon>Actinomycetes</taxon>
        <taxon>Mycobacteriales</taxon>
        <taxon>Nocardiaceae</taxon>
        <taxon>Rhodococcus</taxon>
    </lineage>
</organism>
<dbReference type="Gene3D" id="1.20.120.530">
    <property type="entry name" value="GntR ligand-binding domain-like"/>
    <property type="match status" value="1"/>
</dbReference>
<dbReference type="EMBL" id="JAUTXY010000002">
    <property type="protein sequence ID" value="MEE2057237.1"/>
    <property type="molecule type" value="Genomic_DNA"/>
</dbReference>
<feature type="domain" description="GntR C-terminal" evidence="4">
    <location>
        <begin position="24"/>
        <end position="155"/>
    </location>
</feature>
<evidence type="ECO:0000259" key="4">
    <source>
        <dbReference type="SMART" id="SM00895"/>
    </source>
</evidence>
<keyword evidence="2" id="KW-0238">DNA-binding</keyword>
<keyword evidence="6" id="KW-1185">Reference proteome</keyword>
<dbReference type="InterPro" id="IPR011711">
    <property type="entry name" value="GntR_C"/>
</dbReference>
<accession>A0ABU7L8L0</accession>
<dbReference type="SMART" id="SM00895">
    <property type="entry name" value="FCD"/>
    <property type="match status" value="1"/>
</dbReference>
<dbReference type="Proteomes" id="UP001336020">
    <property type="component" value="Unassembled WGS sequence"/>
</dbReference>
<name>A0ABU7L8L0_9NOCA</name>
<comment type="caution">
    <text evidence="5">The sequence shown here is derived from an EMBL/GenBank/DDBJ whole genome shotgun (WGS) entry which is preliminary data.</text>
</comment>
<dbReference type="InterPro" id="IPR008920">
    <property type="entry name" value="TF_FadR/GntR_C"/>
</dbReference>
<reference evidence="5 6" key="1">
    <citation type="submission" date="2023-07" db="EMBL/GenBank/DDBJ databases">
        <authorList>
            <person name="Girao M."/>
            <person name="Carvalho M.F."/>
        </authorList>
    </citation>
    <scope>NUCLEOTIDE SEQUENCE [LARGE SCALE GENOMIC DNA]</scope>
    <source>
        <strain evidence="5 6">YIM65754</strain>
    </source>
</reference>
<evidence type="ECO:0000313" key="5">
    <source>
        <dbReference type="EMBL" id="MEE2057237.1"/>
    </source>
</evidence>
<sequence length="181" mass="19605">MPGPEIVAKPASLLLAVGKVPLSDVITACRALEDNAVRRAVSEEGGIGIPALRVVLERDLPDAFRSRSLTRGAWGFHRALVRASGVTTLAMVAEALHSILESHTEAVSDSRMYEDPDGYEAGYQRLRRSYGRMLDAVASGDPGDAAGQWNRHWTALERILLAENSEVTVAEVVRSAGETRR</sequence>
<evidence type="ECO:0000256" key="1">
    <source>
        <dbReference type="ARBA" id="ARBA00023015"/>
    </source>
</evidence>
<dbReference type="RefSeq" id="WP_330132487.1">
    <property type="nucleotide sequence ID" value="NZ_JAUTXY010000002.1"/>
</dbReference>
<evidence type="ECO:0000313" key="6">
    <source>
        <dbReference type="Proteomes" id="UP001336020"/>
    </source>
</evidence>
<keyword evidence="1" id="KW-0805">Transcription regulation</keyword>
<keyword evidence="3" id="KW-0804">Transcription</keyword>
<evidence type="ECO:0000256" key="3">
    <source>
        <dbReference type="ARBA" id="ARBA00023163"/>
    </source>
</evidence>
<dbReference type="SUPFAM" id="SSF48008">
    <property type="entry name" value="GntR ligand-binding domain-like"/>
    <property type="match status" value="1"/>
</dbReference>
<evidence type="ECO:0000256" key="2">
    <source>
        <dbReference type="ARBA" id="ARBA00023125"/>
    </source>
</evidence>
<protein>
    <submittedName>
        <fullName evidence="5">FCD domain-containing protein</fullName>
    </submittedName>
</protein>
<proteinExistence type="predicted"/>
<gene>
    <name evidence="5" type="ORF">Q7514_06815</name>
</gene>
<dbReference type="Pfam" id="PF07729">
    <property type="entry name" value="FCD"/>
    <property type="match status" value="1"/>
</dbReference>